<dbReference type="InterPro" id="IPR028002">
    <property type="entry name" value="Myb_DNA-bind_5"/>
</dbReference>
<dbReference type="PANTHER" id="PTHR23098">
    <property type="entry name" value="AGAP001331-PA-RELATED"/>
    <property type="match status" value="1"/>
</dbReference>
<dbReference type="Pfam" id="PF13873">
    <property type="entry name" value="Myb_DNA-bind_5"/>
    <property type="match status" value="1"/>
</dbReference>
<evidence type="ECO:0000259" key="2">
    <source>
        <dbReference type="Pfam" id="PF13873"/>
    </source>
</evidence>
<name>A0A8B6ERX6_MYTGA</name>
<proteinExistence type="predicted"/>
<protein>
    <recommendedName>
        <fullName evidence="2">Myb/SANT-like DNA-binding domain-containing protein</fullName>
    </recommendedName>
</protein>
<keyword evidence="4" id="KW-1185">Reference proteome</keyword>
<comment type="caution">
    <text evidence="3">The sequence shown here is derived from an EMBL/GenBank/DDBJ whole genome shotgun (WGS) entry which is preliminary data.</text>
</comment>
<evidence type="ECO:0000313" key="4">
    <source>
        <dbReference type="Proteomes" id="UP000596742"/>
    </source>
</evidence>
<gene>
    <name evidence="3" type="ORF">MGAL_10B062082</name>
</gene>
<evidence type="ECO:0000256" key="1">
    <source>
        <dbReference type="SAM" id="MobiDB-lite"/>
    </source>
</evidence>
<dbReference type="OrthoDB" id="6146194at2759"/>
<evidence type="ECO:0000313" key="3">
    <source>
        <dbReference type="EMBL" id="VDI38963.1"/>
    </source>
</evidence>
<dbReference type="EMBL" id="UYJE01005644">
    <property type="protein sequence ID" value="VDI38963.1"/>
    <property type="molecule type" value="Genomic_DNA"/>
</dbReference>
<feature type="domain" description="Myb/SANT-like DNA-binding" evidence="2">
    <location>
        <begin position="15"/>
        <end position="90"/>
    </location>
</feature>
<dbReference type="Proteomes" id="UP000596742">
    <property type="component" value="Unassembled WGS sequence"/>
</dbReference>
<reference evidence="3" key="1">
    <citation type="submission" date="2018-11" db="EMBL/GenBank/DDBJ databases">
        <authorList>
            <person name="Alioto T."/>
            <person name="Alioto T."/>
        </authorList>
    </citation>
    <scope>NUCLEOTIDE SEQUENCE</scope>
</reference>
<accession>A0A8B6ERX6</accession>
<sequence length="303" mass="34223">MAEQQTPNKKLPRIRGTNFTSMEVNLISRRVVEELGLLRGKFGPDITADAKNKMWAKITDEVNALGVSYRKLSTVKTKFRNLTRDAKEKFTYERKERNKTGGGPAPKPISMAEENIINAMKDTSSFKGIDGGMETSVGISHQDTCNSRHSQDSITSDQMFTVEPISPVPALNAFPTCQTVDDLPSSVESIWIRRLEQVHQRNEELALSSATVHASLPVPVPAQKQTCTQQPPKPSESMQKKKTKRTVDDVYELQCLVLESDLKRNELQMELFQRQMQFYNMMIQKKTIDSENMILDALLNTEA</sequence>
<dbReference type="PANTHER" id="PTHR23098:SF16">
    <property type="entry name" value="REGULATORY PROTEIN ZESTE"/>
    <property type="match status" value="1"/>
</dbReference>
<feature type="region of interest" description="Disordered" evidence="1">
    <location>
        <begin position="222"/>
        <end position="244"/>
    </location>
</feature>
<organism evidence="3 4">
    <name type="scientific">Mytilus galloprovincialis</name>
    <name type="common">Mediterranean mussel</name>
    <dbReference type="NCBI Taxonomy" id="29158"/>
    <lineage>
        <taxon>Eukaryota</taxon>
        <taxon>Metazoa</taxon>
        <taxon>Spiralia</taxon>
        <taxon>Lophotrochozoa</taxon>
        <taxon>Mollusca</taxon>
        <taxon>Bivalvia</taxon>
        <taxon>Autobranchia</taxon>
        <taxon>Pteriomorphia</taxon>
        <taxon>Mytilida</taxon>
        <taxon>Mytiloidea</taxon>
        <taxon>Mytilidae</taxon>
        <taxon>Mytilinae</taxon>
        <taxon>Mytilus</taxon>
    </lineage>
</organism>
<dbReference type="GO" id="GO:0005634">
    <property type="term" value="C:nucleus"/>
    <property type="evidence" value="ECO:0007669"/>
    <property type="project" value="TreeGrafter"/>
</dbReference>
<dbReference type="AlphaFoldDB" id="A0A8B6ERX6"/>